<dbReference type="Proteomes" id="UP001140513">
    <property type="component" value="Unassembled WGS sequence"/>
</dbReference>
<feature type="region of interest" description="Disordered" evidence="1">
    <location>
        <begin position="414"/>
        <end position="455"/>
    </location>
</feature>
<feature type="compositionally biased region" description="Polar residues" evidence="1">
    <location>
        <begin position="45"/>
        <end position="73"/>
    </location>
</feature>
<protein>
    <submittedName>
        <fullName evidence="2">Uncharacterized protein</fullName>
    </submittedName>
</protein>
<feature type="compositionally biased region" description="Polar residues" evidence="1">
    <location>
        <begin position="442"/>
        <end position="455"/>
    </location>
</feature>
<dbReference type="RefSeq" id="XP_056068767.1">
    <property type="nucleotide sequence ID" value="XM_056217211.1"/>
</dbReference>
<comment type="caution">
    <text evidence="2">The sequence shown here is derived from an EMBL/GenBank/DDBJ whole genome shotgun (WGS) entry which is preliminary data.</text>
</comment>
<keyword evidence="3" id="KW-1185">Reference proteome</keyword>
<evidence type="ECO:0000256" key="1">
    <source>
        <dbReference type="SAM" id="MobiDB-lite"/>
    </source>
</evidence>
<dbReference type="EMBL" id="JAPEUX010000006">
    <property type="protein sequence ID" value="KAJ4349837.1"/>
    <property type="molecule type" value="Genomic_DNA"/>
</dbReference>
<sequence>MASTANGDDDDKTTTLAATSKSTLFITKTIMSKPPISSLPGETLSPITTSPASSTDAISISEPNHTEPAVSTQDHTEPTMPVHVTSKLTPTVLETLSVHPHGPIPNLQSWLSLHSSLILTNPLRPSASSSAIILTNPLRPSITASGIWPNTTTSGVVVPSFSDASVTQTSPDNKSKSTLRLTMSLNTPTTAVPVSVSVSTDGIATSSAINSTLTLGTLSVTSSFSGYSPSSVSQSSTSLADDPRSSVSGNPIEFTGTYGNDPPNTQPTPHPGLPLVGNPRPSTQVNVTVMDDRPTVGFAQFKASVSDNFISLPSDTDISWSIAGDESTVTNMEVFPTITPDATPTDMEVFPTIKPDATSAALVLTDGTFFSSVTPPYPIAAPAKRQDGKHERSVHGTISKVFTTTTVTLANSTVTSTQEMLPTNSTGSTGSTDTASEPYPGATTQSLSKNGASNTQPAPARVVLVVLALRLAALF</sequence>
<gene>
    <name evidence="2" type="ORF">N0V89_008456</name>
</gene>
<dbReference type="GeneID" id="80911986"/>
<feature type="region of interest" description="Disordered" evidence="1">
    <location>
        <begin position="224"/>
        <end position="273"/>
    </location>
</feature>
<evidence type="ECO:0000313" key="3">
    <source>
        <dbReference type="Proteomes" id="UP001140513"/>
    </source>
</evidence>
<feature type="region of interest" description="Disordered" evidence="1">
    <location>
        <begin position="35"/>
        <end position="77"/>
    </location>
</feature>
<feature type="compositionally biased region" description="Low complexity" evidence="1">
    <location>
        <begin position="414"/>
        <end position="436"/>
    </location>
</feature>
<organism evidence="2 3">
    <name type="scientific">Didymosphaeria variabile</name>
    <dbReference type="NCBI Taxonomy" id="1932322"/>
    <lineage>
        <taxon>Eukaryota</taxon>
        <taxon>Fungi</taxon>
        <taxon>Dikarya</taxon>
        <taxon>Ascomycota</taxon>
        <taxon>Pezizomycotina</taxon>
        <taxon>Dothideomycetes</taxon>
        <taxon>Pleosporomycetidae</taxon>
        <taxon>Pleosporales</taxon>
        <taxon>Massarineae</taxon>
        <taxon>Didymosphaeriaceae</taxon>
        <taxon>Didymosphaeria</taxon>
    </lineage>
</organism>
<evidence type="ECO:0000313" key="2">
    <source>
        <dbReference type="EMBL" id="KAJ4349837.1"/>
    </source>
</evidence>
<name>A0A9W9C9B9_9PLEO</name>
<reference evidence="2" key="1">
    <citation type="submission" date="2022-10" db="EMBL/GenBank/DDBJ databases">
        <title>Tapping the CABI collections for fungal endophytes: first genome assemblies for Collariella, Neodidymelliopsis, Ascochyta clinopodiicola, Didymella pomorum, Didymosphaeria variabile, Neocosmospora piperis and Neocucurbitaria cava.</title>
        <authorList>
            <person name="Hill R."/>
        </authorList>
    </citation>
    <scope>NUCLEOTIDE SEQUENCE</scope>
    <source>
        <strain evidence="2">IMI 356815</strain>
    </source>
</reference>
<accession>A0A9W9C9B9</accession>
<proteinExistence type="predicted"/>
<dbReference type="AlphaFoldDB" id="A0A9W9C9B9"/>
<feature type="compositionally biased region" description="Low complexity" evidence="1">
    <location>
        <begin position="224"/>
        <end position="238"/>
    </location>
</feature>